<evidence type="ECO:0000313" key="2">
    <source>
        <dbReference type="EMBL" id="OJJ36885.1"/>
    </source>
</evidence>
<keyword evidence="3" id="KW-1185">Reference proteome</keyword>
<keyword evidence="1" id="KW-0812">Transmembrane</keyword>
<dbReference type="VEuPathDB" id="FungiDB:ASPWEDRAFT_432400"/>
<dbReference type="RefSeq" id="XP_040690561.1">
    <property type="nucleotide sequence ID" value="XM_040835991.1"/>
</dbReference>
<dbReference type="AlphaFoldDB" id="A0A1L9RPK5"/>
<sequence>MFCSILPPRLSLSPIGKCTRHRLHPICISPFHPTITHFSSPILPFQSRFLPLLTLSGVAVITIAFLLLLRHHPFNHVSLIYQLPELLF</sequence>
<organism evidence="2 3">
    <name type="scientific">Aspergillus wentii DTO 134E9</name>
    <dbReference type="NCBI Taxonomy" id="1073089"/>
    <lineage>
        <taxon>Eukaryota</taxon>
        <taxon>Fungi</taxon>
        <taxon>Dikarya</taxon>
        <taxon>Ascomycota</taxon>
        <taxon>Pezizomycotina</taxon>
        <taxon>Eurotiomycetes</taxon>
        <taxon>Eurotiomycetidae</taxon>
        <taxon>Eurotiales</taxon>
        <taxon>Aspergillaceae</taxon>
        <taxon>Aspergillus</taxon>
        <taxon>Aspergillus subgen. Cremei</taxon>
    </lineage>
</organism>
<dbReference type="GeneID" id="63751839"/>
<evidence type="ECO:0000313" key="3">
    <source>
        <dbReference type="Proteomes" id="UP000184383"/>
    </source>
</evidence>
<gene>
    <name evidence="2" type="ORF">ASPWEDRAFT_432400</name>
</gene>
<proteinExistence type="predicted"/>
<name>A0A1L9RPK5_ASPWE</name>
<feature type="transmembrane region" description="Helical" evidence="1">
    <location>
        <begin position="49"/>
        <end position="69"/>
    </location>
</feature>
<keyword evidence="1" id="KW-1133">Transmembrane helix</keyword>
<dbReference type="EMBL" id="KV878211">
    <property type="protein sequence ID" value="OJJ36885.1"/>
    <property type="molecule type" value="Genomic_DNA"/>
</dbReference>
<accession>A0A1L9RPK5</accession>
<keyword evidence="1" id="KW-0472">Membrane</keyword>
<evidence type="ECO:0000256" key="1">
    <source>
        <dbReference type="SAM" id="Phobius"/>
    </source>
</evidence>
<reference evidence="3" key="1">
    <citation type="journal article" date="2017" name="Genome Biol.">
        <title>Comparative genomics reveals high biological diversity and specific adaptations in the industrially and medically important fungal genus Aspergillus.</title>
        <authorList>
            <person name="de Vries R.P."/>
            <person name="Riley R."/>
            <person name="Wiebenga A."/>
            <person name="Aguilar-Osorio G."/>
            <person name="Amillis S."/>
            <person name="Uchima C.A."/>
            <person name="Anderluh G."/>
            <person name="Asadollahi M."/>
            <person name="Askin M."/>
            <person name="Barry K."/>
            <person name="Battaglia E."/>
            <person name="Bayram O."/>
            <person name="Benocci T."/>
            <person name="Braus-Stromeyer S.A."/>
            <person name="Caldana C."/>
            <person name="Canovas D."/>
            <person name="Cerqueira G.C."/>
            <person name="Chen F."/>
            <person name="Chen W."/>
            <person name="Choi C."/>
            <person name="Clum A."/>
            <person name="Dos Santos R.A."/>
            <person name="Damasio A.R."/>
            <person name="Diallinas G."/>
            <person name="Emri T."/>
            <person name="Fekete E."/>
            <person name="Flipphi M."/>
            <person name="Freyberg S."/>
            <person name="Gallo A."/>
            <person name="Gournas C."/>
            <person name="Habgood R."/>
            <person name="Hainaut M."/>
            <person name="Harispe M.L."/>
            <person name="Henrissat B."/>
            <person name="Hilden K.S."/>
            <person name="Hope R."/>
            <person name="Hossain A."/>
            <person name="Karabika E."/>
            <person name="Karaffa L."/>
            <person name="Karanyi Z."/>
            <person name="Krasevec N."/>
            <person name="Kuo A."/>
            <person name="Kusch H."/>
            <person name="LaButti K."/>
            <person name="Lagendijk E.L."/>
            <person name="Lapidus A."/>
            <person name="Levasseur A."/>
            <person name="Lindquist E."/>
            <person name="Lipzen A."/>
            <person name="Logrieco A.F."/>
            <person name="MacCabe A."/>
            <person name="Maekelae M.R."/>
            <person name="Malavazi I."/>
            <person name="Melin P."/>
            <person name="Meyer V."/>
            <person name="Mielnichuk N."/>
            <person name="Miskei M."/>
            <person name="Molnar A.P."/>
            <person name="Mule G."/>
            <person name="Ngan C.Y."/>
            <person name="Orejas M."/>
            <person name="Orosz E."/>
            <person name="Ouedraogo J.P."/>
            <person name="Overkamp K.M."/>
            <person name="Park H.-S."/>
            <person name="Perrone G."/>
            <person name="Piumi F."/>
            <person name="Punt P.J."/>
            <person name="Ram A.F."/>
            <person name="Ramon A."/>
            <person name="Rauscher S."/>
            <person name="Record E."/>
            <person name="Riano-Pachon D.M."/>
            <person name="Robert V."/>
            <person name="Roehrig J."/>
            <person name="Ruller R."/>
            <person name="Salamov A."/>
            <person name="Salih N.S."/>
            <person name="Samson R.A."/>
            <person name="Sandor E."/>
            <person name="Sanguinetti M."/>
            <person name="Schuetze T."/>
            <person name="Sepcic K."/>
            <person name="Shelest E."/>
            <person name="Sherlock G."/>
            <person name="Sophianopoulou V."/>
            <person name="Squina F.M."/>
            <person name="Sun H."/>
            <person name="Susca A."/>
            <person name="Todd R.B."/>
            <person name="Tsang A."/>
            <person name="Unkles S.E."/>
            <person name="van de Wiele N."/>
            <person name="van Rossen-Uffink D."/>
            <person name="Oliveira J.V."/>
            <person name="Vesth T.C."/>
            <person name="Visser J."/>
            <person name="Yu J.-H."/>
            <person name="Zhou M."/>
            <person name="Andersen M.R."/>
            <person name="Archer D.B."/>
            <person name="Baker S.E."/>
            <person name="Benoit I."/>
            <person name="Brakhage A.A."/>
            <person name="Braus G.H."/>
            <person name="Fischer R."/>
            <person name="Frisvad J.C."/>
            <person name="Goldman G.H."/>
            <person name="Houbraken J."/>
            <person name="Oakley B."/>
            <person name="Pocsi I."/>
            <person name="Scazzocchio C."/>
            <person name="Seiboth B."/>
            <person name="vanKuyk P.A."/>
            <person name="Wortman J."/>
            <person name="Dyer P.S."/>
            <person name="Grigoriev I.V."/>
        </authorList>
    </citation>
    <scope>NUCLEOTIDE SEQUENCE [LARGE SCALE GENOMIC DNA]</scope>
    <source>
        <strain evidence="3">DTO 134E9</strain>
    </source>
</reference>
<dbReference type="Proteomes" id="UP000184383">
    <property type="component" value="Unassembled WGS sequence"/>
</dbReference>
<protein>
    <submittedName>
        <fullName evidence="2">Uncharacterized protein</fullName>
    </submittedName>
</protein>